<gene>
    <name evidence="4" type="ORF">C4520_15965</name>
</gene>
<dbReference type="Gene3D" id="2.40.50.100">
    <property type="match status" value="1"/>
</dbReference>
<proteinExistence type="predicted"/>
<evidence type="ECO:0000256" key="1">
    <source>
        <dbReference type="ARBA" id="ARBA00022505"/>
    </source>
</evidence>
<dbReference type="InterPro" id="IPR004606">
    <property type="entry name" value="Mop_domain"/>
</dbReference>
<dbReference type="Pfam" id="PF03459">
    <property type="entry name" value="TOBE"/>
    <property type="match status" value="1"/>
</dbReference>
<name>A0A3A4NDY6_ABYX5</name>
<keyword evidence="1 2" id="KW-0500">Molybdenum</keyword>
<dbReference type="GO" id="GO:0015689">
    <property type="term" value="P:molybdate ion transport"/>
    <property type="evidence" value="ECO:0007669"/>
    <property type="project" value="InterPro"/>
</dbReference>
<evidence type="ECO:0000313" key="4">
    <source>
        <dbReference type="EMBL" id="RJP17622.1"/>
    </source>
</evidence>
<feature type="domain" description="Mop" evidence="3">
    <location>
        <begin position="2"/>
        <end position="68"/>
    </location>
</feature>
<dbReference type="EMBL" id="QZKU01000113">
    <property type="protein sequence ID" value="RJP17622.1"/>
    <property type="molecule type" value="Genomic_DNA"/>
</dbReference>
<dbReference type="AlphaFoldDB" id="A0A3A4NDY6"/>
<sequence>MKVSARNLLKGKVSRVTMGAVNAEIEIELGDGQKVVSIITINSAKKLGLEVGKEAYAMIKASSVMVAVD</sequence>
<dbReference type="InterPro" id="IPR008995">
    <property type="entry name" value="Mo/tungstate-bd_C_term_dom"/>
</dbReference>
<dbReference type="SUPFAM" id="SSF50331">
    <property type="entry name" value="MOP-like"/>
    <property type="match status" value="1"/>
</dbReference>
<dbReference type="Proteomes" id="UP000265882">
    <property type="component" value="Unassembled WGS sequence"/>
</dbReference>
<protein>
    <submittedName>
        <fullName evidence="4">Transporter</fullName>
    </submittedName>
</protein>
<accession>A0A3A4NDY6</accession>
<evidence type="ECO:0000259" key="3">
    <source>
        <dbReference type="PROSITE" id="PS51866"/>
    </source>
</evidence>
<evidence type="ECO:0000256" key="2">
    <source>
        <dbReference type="PROSITE-ProRule" id="PRU01213"/>
    </source>
</evidence>
<comment type="caution">
    <text evidence="4">The sequence shown here is derived from an EMBL/GenBank/DDBJ whole genome shotgun (WGS) entry which is preliminary data.</text>
</comment>
<evidence type="ECO:0000313" key="5">
    <source>
        <dbReference type="Proteomes" id="UP000265882"/>
    </source>
</evidence>
<dbReference type="NCBIfam" id="TIGR00638">
    <property type="entry name" value="Mop"/>
    <property type="match status" value="1"/>
</dbReference>
<organism evidence="4 5">
    <name type="scientific">Abyssobacteria bacterium (strain SURF_5)</name>
    <dbReference type="NCBI Taxonomy" id="2093360"/>
    <lineage>
        <taxon>Bacteria</taxon>
        <taxon>Pseudomonadati</taxon>
        <taxon>Candidatus Hydrogenedentota</taxon>
        <taxon>Candidatus Abyssobacteria</taxon>
    </lineage>
</organism>
<dbReference type="PROSITE" id="PS51866">
    <property type="entry name" value="MOP"/>
    <property type="match status" value="1"/>
</dbReference>
<dbReference type="InterPro" id="IPR005116">
    <property type="entry name" value="Transp-assoc_OB_typ1"/>
</dbReference>
<reference evidence="4 5" key="1">
    <citation type="journal article" date="2017" name="ISME J.">
        <title>Energy and carbon metabolisms in a deep terrestrial subsurface fluid microbial community.</title>
        <authorList>
            <person name="Momper L."/>
            <person name="Jungbluth S.P."/>
            <person name="Lee M.D."/>
            <person name="Amend J.P."/>
        </authorList>
    </citation>
    <scope>NUCLEOTIDE SEQUENCE [LARGE SCALE GENOMIC DNA]</scope>
    <source>
        <strain evidence="4">SURF_5</strain>
    </source>
</reference>